<dbReference type="Pfam" id="PF14436">
    <property type="entry name" value="EndoU_bacteria"/>
    <property type="match status" value="1"/>
</dbReference>
<dbReference type="InterPro" id="IPR029501">
    <property type="entry name" value="EndoU_bac"/>
</dbReference>
<organism evidence="2 3">
    <name type="scientific">Streptococcus cuniculi</name>
    <dbReference type="NCBI Taxonomy" id="1432788"/>
    <lineage>
        <taxon>Bacteria</taxon>
        <taxon>Bacillati</taxon>
        <taxon>Bacillota</taxon>
        <taxon>Bacilli</taxon>
        <taxon>Lactobacillales</taxon>
        <taxon>Streptococcaceae</taxon>
        <taxon>Streptococcus</taxon>
    </lineage>
</organism>
<dbReference type="OrthoDB" id="2192478at2"/>
<dbReference type="GO" id="GO:0004519">
    <property type="term" value="F:endonuclease activity"/>
    <property type="evidence" value="ECO:0007669"/>
    <property type="project" value="InterPro"/>
</dbReference>
<evidence type="ECO:0000259" key="1">
    <source>
        <dbReference type="Pfam" id="PF14436"/>
    </source>
</evidence>
<dbReference type="EMBL" id="SPPD01000016">
    <property type="protein sequence ID" value="TFU97117.1"/>
    <property type="molecule type" value="Genomic_DNA"/>
</dbReference>
<reference evidence="2 3" key="1">
    <citation type="submission" date="2019-03" db="EMBL/GenBank/DDBJ databases">
        <title>Diversity of the mouse oral microbiome.</title>
        <authorList>
            <person name="Joseph S."/>
            <person name="Aduse-Opoku J."/>
            <person name="Curtis M."/>
            <person name="Wade W."/>
            <person name="Hashim A."/>
        </authorList>
    </citation>
    <scope>NUCLEOTIDE SEQUENCE [LARGE SCALE GENOMIC DNA]</scope>
    <source>
        <strain evidence="2 3">WM131</strain>
    </source>
</reference>
<comment type="caution">
    <text evidence="2">The sequence shown here is derived from an EMBL/GenBank/DDBJ whole genome shotgun (WGS) entry which is preliminary data.</text>
</comment>
<evidence type="ECO:0000313" key="2">
    <source>
        <dbReference type="EMBL" id="TFU97117.1"/>
    </source>
</evidence>
<feature type="domain" description="Bacterial EndoU nuclease" evidence="1">
    <location>
        <begin position="5"/>
        <end position="110"/>
    </location>
</feature>
<dbReference type="Proteomes" id="UP000297253">
    <property type="component" value="Unassembled WGS sequence"/>
</dbReference>
<accession>A0A4Y9J8K4</accession>
<gene>
    <name evidence="2" type="ORF">E4T82_09555</name>
</gene>
<protein>
    <recommendedName>
        <fullName evidence="1">Bacterial EndoU nuclease domain-containing protein</fullName>
    </recommendedName>
</protein>
<evidence type="ECO:0000313" key="3">
    <source>
        <dbReference type="Proteomes" id="UP000297253"/>
    </source>
</evidence>
<dbReference type="RefSeq" id="WP_135182605.1">
    <property type="nucleotide sequence ID" value="NZ_JADGKZ010000016.1"/>
</dbReference>
<proteinExistence type="predicted"/>
<sequence length="120" mass="13114">MSHHHGHSPKINNSNLNYAIQTVRTNNDGTASVDFVKQLDNGEVSNIKNSTLFPQTWSDKDMIDSIKTVGEGVPLAIRDSDGATFHRNKINGVSIDVIKRETDVISAYPTGNNLSYPGGF</sequence>
<name>A0A4Y9J8K4_9STRE</name>
<dbReference type="AlphaFoldDB" id="A0A4Y9J8K4"/>